<organism evidence="1">
    <name type="scientific">Siphoviridae sp. ct4T77</name>
    <dbReference type="NCBI Taxonomy" id="2823563"/>
    <lineage>
        <taxon>Viruses</taxon>
        <taxon>Duplodnaviria</taxon>
        <taxon>Heunggongvirae</taxon>
        <taxon>Uroviricota</taxon>
        <taxon>Caudoviricetes</taxon>
    </lineage>
</organism>
<name>A0A8S5L8U1_9CAUD</name>
<accession>A0A8S5L8U1</accession>
<protein>
    <submittedName>
        <fullName evidence="1">Sulfotransferase family protein</fullName>
    </submittedName>
</protein>
<proteinExistence type="predicted"/>
<sequence length="138" mass="15555">MNYSDRMQAYMAENGIDAKGVVYLTIAREPLERIISGDKTVEFRDLSDYYLKKLFKVEGDAVVGLKPFTHVLFQAGYSATSPRALVEFIGAGTKEAEQKTPLTERGKKVYAEAEREGFTEDDEWLGIELGQVFVVENF</sequence>
<reference evidence="1" key="1">
    <citation type="journal article" date="2021" name="Proc. Natl. Acad. Sci. U.S.A.">
        <title>A Catalog of Tens of Thousands of Viruses from Human Metagenomes Reveals Hidden Associations with Chronic Diseases.</title>
        <authorList>
            <person name="Tisza M.J."/>
            <person name="Buck C.B."/>
        </authorList>
    </citation>
    <scope>NUCLEOTIDE SEQUENCE</scope>
    <source>
        <strain evidence="1">Ct4T77</strain>
    </source>
</reference>
<dbReference type="EMBL" id="BK014659">
    <property type="protein sequence ID" value="DAD66363.1"/>
    <property type="molecule type" value="Genomic_DNA"/>
</dbReference>
<evidence type="ECO:0000313" key="1">
    <source>
        <dbReference type="EMBL" id="DAD66363.1"/>
    </source>
</evidence>